<accession>A0A1M4SSC1</accession>
<reference evidence="8 9" key="1">
    <citation type="submission" date="2016-11" db="EMBL/GenBank/DDBJ databases">
        <authorList>
            <person name="Jaros S."/>
            <person name="Januszkiewicz K."/>
            <person name="Wedrychowicz H."/>
        </authorList>
    </citation>
    <scope>NUCLEOTIDE SEQUENCE [LARGE SCALE GENOMIC DNA]</scope>
    <source>
        <strain evidence="8 9">DSM 17459</strain>
    </source>
</reference>
<dbReference type="GO" id="GO:0055085">
    <property type="term" value="P:transmembrane transport"/>
    <property type="evidence" value="ECO:0007669"/>
    <property type="project" value="UniProtKB-UniRule"/>
</dbReference>
<keyword evidence="4 6" id="KW-1133">Transmembrane helix</keyword>
<feature type="transmembrane region" description="Helical" evidence="6">
    <location>
        <begin position="593"/>
        <end position="615"/>
    </location>
</feature>
<dbReference type="EMBL" id="FQVI01000001">
    <property type="protein sequence ID" value="SHE35076.1"/>
    <property type="molecule type" value="Genomic_DNA"/>
</dbReference>
<feature type="transmembrane region" description="Helical" evidence="6">
    <location>
        <begin position="227"/>
        <end position="254"/>
    </location>
</feature>
<feature type="transmembrane region" description="Helical" evidence="6">
    <location>
        <begin position="627"/>
        <end position="648"/>
    </location>
</feature>
<keyword evidence="2 6" id="KW-1003">Cell membrane</keyword>
<keyword evidence="6" id="KW-0813">Transport</keyword>
<dbReference type="GO" id="GO:0005886">
    <property type="term" value="C:plasma membrane"/>
    <property type="evidence" value="ECO:0007669"/>
    <property type="project" value="UniProtKB-SubCell"/>
</dbReference>
<feature type="transmembrane region" description="Helical" evidence="6">
    <location>
        <begin position="201"/>
        <end position="221"/>
    </location>
</feature>
<sequence length="661" mass="74545">MNKGFYHKLAANNIKKNKRVYIPYILAGIFTTMMYYMLNSISLNEGLDHMSGGASLKIILNLGCWVIGIFAVIFLFYTNRFLMKQRQKEIGLLNILGMNKGHIGKMLFCEALQIALIIIVGGLVGGLLLNRLMFLLLLKLLNFSVTLKSAIYGKALLSTICLFAAIFLVILASNLHQIHLTNPIDLLKGGQRGEREPKTKWLLALVGVICLGIGYTISIVTKSPLDAMMLFFVAVLLVIIGTYALFTAGSIAILKLLRKNPGYYYQTKHFISVSGMIYRMKQNAVGLANICILSTAVLVMISGTVSLYVGQEDALKTRYPREVQVTGYDINEEKKQIVNSVVEETLKDRQMEAVNPFTISMGSMVAYKEGSKFEITELQDFNSSQLKEICLIPLEEYNRLEHKEETLNPDEIMMYSKNGSGDSHITLEGDTFRVKKHLDHLFETEGTGDQELIEVYYLIFPDADAVRKQMQKQDFKEANLNGLMYNYGFDLKGNENEIRDFESDLKTRFEQNADQDLAVYVEGRLSGREDFYSVYGGLFFIGIFLGLVFLMATVLIIYYKQISEGYDDKERFAIMQKVGMSKKEIRSSIRSQVLTVFFLPLVMAVIHIAFAFPIVTRLMAIMNLTNVGLFAACTLGVIMVFGVLYGIVYGVTARTYYKIVE</sequence>
<gene>
    <name evidence="8" type="ORF">SAMN02745158_00239</name>
</gene>
<feature type="transmembrane region" description="Helical" evidence="6">
    <location>
        <begin position="534"/>
        <end position="559"/>
    </location>
</feature>
<evidence type="ECO:0000256" key="6">
    <source>
        <dbReference type="PIRNR" id="PIRNR018968"/>
    </source>
</evidence>
<feature type="transmembrane region" description="Helical" evidence="6">
    <location>
        <begin position="284"/>
        <end position="309"/>
    </location>
</feature>
<evidence type="ECO:0000259" key="7">
    <source>
        <dbReference type="Pfam" id="PF02687"/>
    </source>
</evidence>
<dbReference type="PANTHER" id="PTHR46795">
    <property type="entry name" value="ABC TRANSPORTER PERMEASE-RELATED-RELATED"/>
    <property type="match status" value="1"/>
</dbReference>
<evidence type="ECO:0000256" key="5">
    <source>
        <dbReference type="ARBA" id="ARBA00023136"/>
    </source>
</evidence>
<dbReference type="STRING" id="1122155.SAMN02745158_00239"/>
<evidence type="ECO:0000256" key="3">
    <source>
        <dbReference type="ARBA" id="ARBA00022692"/>
    </source>
</evidence>
<protein>
    <submittedName>
        <fullName evidence="8">Putative ABC transport system permease protein</fullName>
    </submittedName>
</protein>
<feature type="transmembrane region" description="Helical" evidence="6">
    <location>
        <begin position="21"/>
        <end position="38"/>
    </location>
</feature>
<feature type="transmembrane region" description="Helical" evidence="6">
    <location>
        <begin position="149"/>
        <end position="172"/>
    </location>
</feature>
<dbReference type="PIRSF" id="PIRSF018968">
    <property type="entry name" value="ABC_permease_BceB"/>
    <property type="match status" value="1"/>
</dbReference>
<feature type="domain" description="ABC3 transporter permease C-terminal" evidence="7">
    <location>
        <begin position="66"/>
        <end position="174"/>
    </location>
</feature>
<dbReference type="InterPro" id="IPR003838">
    <property type="entry name" value="ABC3_permease_C"/>
</dbReference>
<name>A0A1M4SSC1_9CLOT</name>
<evidence type="ECO:0000256" key="4">
    <source>
        <dbReference type="ARBA" id="ARBA00022989"/>
    </source>
</evidence>
<evidence type="ECO:0000256" key="2">
    <source>
        <dbReference type="ARBA" id="ARBA00022475"/>
    </source>
</evidence>
<keyword evidence="5 6" id="KW-0472">Membrane</keyword>
<keyword evidence="3 6" id="KW-0812">Transmembrane</keyword>
<dbReference type="Proteomes" id="UP000184245">
    <property type="component" value="Unassembled WGS sequence"/>
</dbReference>
<organism evidence="8 9">
    <name type="scientific">Lactonifactor longoviformis DSM 17459</name>
    <dbReference type="NCBI Taxonomy" id="1122155"/>
    <lineage>
        <taxon>Bacteria</taxon>
        <taxon>Bacillati</taxon>
        <taxon>Bacillota</taxon>
        <taxon>Clostridia</taxon>
        <taxon>Eubacteriales</taxon>
        <taxon>Clostridiaceae</taxon>
        <taxon>Lactonifactor</taxon>
    </lineage>
</organism>
<comment type="similarity">
    <text evidence="6">Belongs to the ABC-4 integral membrane protein family.</text>
</comment>
<keyword evidence="9" id="KW-1185">Reference proteome</keyword>
<feature type="transmembrane region" description="Helical" evidence="6">
    <location>
        <begin position="58"/>
        <end position="78"/>
    </location>
</feature>
<dbReference type="PANTHER" id="PTHR46795:SF3">
    <property type="entry name" value="ABC TRANSPORTER PERMEASE"/>
    <property type="match status" value="1"/>
</dbReference>
<dbReference type="AlphaFoldDB" id="A0A1M4SSC1"/>
<dbReference type="InterPro" id="IPR052536">
    <property type="entry name" value="ABC-4_Integral_Memb_Prot"/>
</dbReference>
<proteinExistence type="inferred from homology"/>
<dbReference type="RefSeq" id="WP_072848393.1">
    <property type="nucleotide sequence ID" value="NZ_FQVI01000001.1"/>
</dbReference>
<dbReference type="Pfam" id="PF02687">
    <property type="entry name" value="FtsX"/>
    <property type="match status" value="1"/>
</dbReference>
<evidence type="ECO:0000313" key="8">
    <source>
        <dbReference type="EMBL" id="SHE35076.1"/>
    </source>
</evidence>
<dbReference type="OrthoDB" id="9781780at2"/>
<evidence type="ECO:0000256" key="1">
    <source>
        <dbReference type="ARBA" id="ARBA00004651"/>
    </source>
</evidence>
<comment type="subcellular location">
    <subcellularLocation>
        <location evidence="1 6">Cell membrane</location>
        <topology evidence="1 6">Multi-pass membrane protein</topology>
    </subcellularLocation>
</comment>
<evidence type="ECO:0000313" key="9">
    <source>
        <dbReference type="Proteomes" id="UP000184245"/>
    </source>
</evidence>
<dbReference type="InterPro" id="IPR027022">
    <property type="entry name" value="ABC_permease_BceB-typ"/>
</dbReference>
<feature type="transmembrane region" description="Helical" evidence="6">
    <location>
        <begin position="107"/>
        <end position="129"/>
    </location>
</feature>